<reference evidence="2" key="1">
    <citation type="journal article" date="2023" name="Plant J.">
        <title>Genome sequences and population genomics provide insights into the demographic history, inbreeding, and mutation load of two 'living fossil' tree species of Dipteronia.</title>
        <authorList>
            <person name="Feng Y."/>
            <person name="Comes H.P."/>
            <person name="Chen J."/>
            <person name="Zhu S."/>
            <person name="Lu R."/>
            <person name="Zhang X."/>
            <person name="Li P."/>
            <person name="Qiu J."/>
            <person name="Olsen K.M."/>
            <person name="Qiu Y."/>
        </authorList>
    </citation>
    <scope>NUCLEOTIDE SEQUENCE</scope>
    <source>
        <strain evidence="2">KIB01</strain>
    </source>
</reference>
<dbReference type="Pfam" id="PF13456">
    <property type="entry name" value="RVT_3"/>
    <property type="match status" value="1"/>
</dbReference>
<dbReference type="PANTHER" id="PTHR47723:SF19">
    <property type="entry name" value="POLYNUCLEOTIDYL TRANSFERASE, RIBONUCLEASE H-LIKE SUPERFAMILY PROTEIN"/>
    <property type="match status" value="1"/>
</dbReference>
<accession>A0AAD9X482</accession>
<evidence type="ECO:0000313" key="2">
    <source>
        <dbReference type="EMBL" id="KAK2652516.1"/>
    </source>
</evidence>
<dbReference type="InterPro" id="IPR044730">
    <property type="entry name" value="RNase_H-like_dom_plant"/>
</dbReference>
<dbReference type="PANTHER" id="PTHR47723">
    <property type="entry name" value="OS05G0353850 PROTEIN"/>
    <property type="match status" value="1"/>
</dbReference>
<dbReference type="GO" id="GO:0003676">
    <property type="term" value="F:nucleic acid binding"/>
    <property type="evidence" value="ECO:0007669"/>
    <property type="project" value="InterPro"/>
</dbReference>
<feature type="domain" description="RNase H type-1" evidence="1">
    <location>
        <begin position="202"/>
        <end position="303"/>
    </location>
</feature>
<evidence type="ECO:0000259" key="1">
    <source>
        <dbReference type="Pfam" id="PF13456"/>
    </source>
</evidence>
<dbReference type="InterPro" id="IPR036397">
    <property type="entry name" value="RNaseH_sf"/>
</dbReference>
<dbReference type="InterPro" id="IPR053151">
    <property type="entry name" value="RNase_H-like"/>
</dbReference>
<protein>
    <recommendedName>
        <fullName evidence="1">RNase H type-1 domain-containing protein</fullName>
    </recommendedName>
</protein>
<proteinExistence type="predicted"/>
<dbReference type="InterPro" id="IPR002156">
    <property type="entry name" value="RNaseH_domain"/>
</dbReference>
<gene>
    <name evidence="2" type="ORF">Ddye_012372</name>
</gene>
<evidence type="ECO:0000313" key="3">
    <source>
        <dbReference type="Proteomes" id="UP001280121"/>
    </source>
</evidence>
<name>A0AAD9X482_9ROSI</name>
<dbReference type="AlphaFoldDB" id="A0AAD9X482"/>
<dbReference type="CDD" id="cd06222">
    <property type="entry name" value="RNase_H_like"/>
    <property type="match status" value="1"/>
</dbReference>
<keyword evidence="3" id="KW-1185">Reference proteome</keyword>
<comment type="caution">
    <text evidence="2">The sequence shown here is derived from an EMBL/GenBank/DDBJ whole genome shotgun (WGS) entry which is preliminary data.</text>
</comment>
<dbReference type="EMBL" id="JANJYI010000004">
    <property type="protein sequence ID" value="KAK2652516.1"/>
    <property type="molecule type" value="Genomic_DNA"/>
</dbReference>
<dbReference type="GO" id="GO:0004523">
    <property type="term" value="F:RNA-DNA hybrid ribonuclease activity"/>
    <property type="evidence" value="ECO:0007669"/>
    <property type="project" value="InterPro"/>
</dbReference>
<sequence>MLHPFEPVVQDDTWTIKTTRRLSSCVWRGTFWGREVLLKGIRCSIGDGSNIVVYNDSWIPRPSSLKIYSPRCMPGNVMVYELIEKQGKWNQNLVKSSFIKDEADIILSIPLSDNARRDSFLWHFDKKRVLWLSSMGSKEAMAYFLITVWLLWFKRNCLLYEGTLIEPDNCWVRVGEMLTMLEKSGMHEAFFKVDKVVTKFWDEKGTLVLVVALSWFGRVSVEVTEAKAILEGLLFEKDLGLFPLCVESDALGIVGLYNRTCTSLSDVNNVIVDILALNLKCTYISFIHIPRFYNKVAHAIARYSVVNSCSFV</sequence>
<dbReference type="Proteomes" id="UP001280121">
    <property type="component" value="Unassembled WGS sequence"/>
</dbReference>
<dbReference type="Gene3D" id="3.30.420.10">
    <property type="entry name" value="Ribonuclease H-like superfamily/Ribonuclease H"/>
    <property type="match status" value="1"/>
</dbReference>
<organism evidence="2 3">
    <name type="scientific">Dipteronia dyeriana</name>
    <dbReference type="NCBI Taxonomy" id="168575"/>
    <lineage>
        <taxon>Eukaryota</taxon>
        <taxon>Viridiplantae</taxon>
        <taxon>Streptophyta</taxon>
        <taxon>Embryophyta</taxon>
        <taxon>Tracheophyta</taxon>
        <taxon>Spermatophyta</taxon>
        <taxon>Magnoliopsida</taxon>
        <taxon>eudicotyledons</taxon>
        <taxon>Gunneridae</taxon>
        <taxon>Pentapetalae</taxon>
        <taxon>rosids</taxon>
        <taxon>malvids</taxon>
        <taxon>Sapindales</taxon>
        <taxon>Sapindaceae</taxon>
        <taxon>Hippocastanoideae</taxon>
        <taxon>Acereae</taxon>
        <taxon>Dipteronia</taxon>
    </lineage>
</organism>